<name>A0A255Z7G2_9PROT</name>
<dbReference type="EMBL" id="NOXU01000014">
    <property type="protein sequence ID" value="OYQ37487.1"/>
    <property type="molecule type" value="Genomic_DNA"/>
</dbReference>
<dbReference type="PANTHER" id="PTHR33175:SF3">
    <property type="entry name" value="DNA-BINDING PROTEIN HU-BETA"/>
    <property type="match status" value="1"/>
</dbReference>
<dbReference type="PRINTS" id="PR01727">
    <property type="entry name" value="DNABINDINGHU"/>
</dbReference>
<evidence type="ECO:0000256" key="2">
    <source>
        <dbReference type="ARBA" id="ARBA00023067"/>
    </source>
</evidence>
<gene>
    <name evidence="5" type="ORF">CHU95_01075</name>
</gene>
<dbReference type="OrthoDB" id="9799835at2"/>
<keyword evidence="2" id="KW-0226">DNA condensation</keyword>
<protein>
    <recommendedName>
        <fullName evidence="7">DNA-binding protein HU</fullName>
    </recommendedName>
</protein>
<evidence type="ECO:0000313" key="6">
    <source>
        <dbReference type="Proteomes" id="UP000216998"/>
    </source>
</evidence>
<dbReference type="GO" id="GO:0030527">
    <property type="term" value="F:structural constituent of chromatin"/>
    <property type="evidence" value="ECO:0007669"/>
    <property type="project" value="InterPro"/>
</dbReference>
<reference evidence="5 6" key="1">
    <citation type="submission" date="2017-07" db="EMBL/GenBank/DDBJ databases">
        <title>Niveispirillum cyanobacteriorum sp. nov., isolated from cyanobacterial aggregates in a eutrophic lake.</title>
        <authorList>
            <person name="Cai H."/>
        </authorList>
    </citation>
    <scope>NUCLEOTIDE SEQUENCE [LARGE SCALE GENOMIC DNA]</scope>
    <source>
        <strain evidence="6">TH1-14</strain>
    </source>
</reference>
<dbReference type="SMART" id="SM00411">
    <property type="entry name" value="BHL"/>
    <property type="match status" value="1"/>
</dbReference>
<dbReference type="GO" id="GO:0003677">
    <property type="term" value="F:DNA binding"/>
    <property type="evidence" value="ECO:0007669"/>
    <property type="project" value="UniProtKB-KW"/>
</dbReference>
<dbReference type="SUPFAM" id="SSF47729">
    <property type="entry name" value="IHF-like DNA-binding proteins"/>
    <property type="match status" value="1"/>
</dbReference>
<dbReference type="InterPro" id="IPR010992">
    <property type="entry name" value="IHF-like_DNA-bd_dom_sf"/>
</dbReference>
<dbReference type="Proteomes" id="UP000216998">
    <property type="component" value="Unassembled WGS sequence"/>
</dbReference>
<evidence type="ECO:0000256" key="3">
    <source>
        <dbReference type="ARBA" id="ARBA00023125"/>
    </source>
</evidence>
<evidence type="ECO:0008006" key="7">
    <source>
        <dbReference type="Google" id="ProtNLM"/>
    </source>
</evidence>
<dbReference type="RefSeq" id="WP_094452860.1">
    <property type="nucleotide sequence ID" value="NZ_NOXU01000014.1"/>
</dbReference>
<dbReference type="InterPro" id="IPR000119">
    <property type="entry name" value="Hist_DNA-bd"/>
</dbReference>
<dbReference type="Gene3D" id="4.10.520.10">
    <property type="entry name" value="IHF-like DNA-binding proteins"/>
    <property type="match status" value="1"/>
</dbReference>
<comment type="caution">
    <text evidence="5">The sequence shown here is derived from an EMBL/GenBank/DDBJ whole genome shotgun (WGS) entry which is preliminary data.</text>
</comment>
<dbReference type="PANTHER" id="PTHR33175">
    <property type="entry name" value="DNA-BINDING PROTEIN HU"/>
    <property type="match status" value="1"/>
</dbReference>
<dbReference type="AlphaFoldDB" id="A0A255Z7G2"/>
<dbReference type="GO" id="GO:0005829">
    <property type="term" value="C:cytosol"/>
    <property type="evidence" value="ECO:0007669"/>
    <property type="project" value="TreeGrafter"/>
</dbReference>
<evidence type="ECO:0000256" key="1">
    <source>
        <dbReference type="ARBA" id="ARBA00010529"/>
    </source>
</evidence>
<comment type="similarity">
    <text evidence="1 4">Belongs to the bacterial histone-like protein family.</text>
</comment>
<proteinExistence type="inferred from homology"/>
<evidence type="ECO:0000256" key="4">
    <source>
        <dbReference type="RuleBase" id="RU003939"/>
    </source>
</evidence>
<accession>A0A255Z7G2</accession>
<evidence type="ECO:0000313" key="5">
    <source>
        <dbReference type="EMBL" id="OYQ37487.1"/>
    </source>
</evidence>
<dbReference type="GO" id="GO:0030261">
    <property type="term" value="P:chromosome condensation"/>
    <property type="evidence" value="ECO:0007669"/>
    <property type="project" value="UniProtKB-KW"/>
</dbReference>
<keyword evidence="6" id="KW-1185">Reference proteome</keyword>
<organism evidence="5 6">
    <name type="scientific">Niveispirillum lacus</name>
    <dbReference type="NCBI Taxonomy" id="1981099"/>
    <lineage>
        <taxon>Bacteria</taxon>
        <taxon>Pseudomonadati</taxon>
        <taxon>Pseudomonadota</taxon>
        <taxon>Alphaproteobacteria</taxon>
        <taxon>Rhodospirillales</taxon>
        <taxon>Azospirillaceae</taxon>
        <taxon>Niveispirillum</taxon>
    </lineage>
</organism>
<dbReference type="CDD" id="cd13831">
    <property type="entry name" value="HU"/>
    <property type="match status" value="1"/>
</dbReference>
<keyword evidence="3" id="KW-0238">DNA-binding</keyword>
<dbReference type="Pfam" id="PF00216">
    <property type="entry name" value="Bac_DNA_binding"/>
    <property type="match status" value="1"/>
</dbReference>
<sequence>MTDKITKDDLAAIVSSLTGSTKAAGKGAVDGILSAIATGLKDGKEVNLAGFGKLVAQKVPERQGRNPRTGEATTIAAQTKAKFSPAKALKDALNG</sequence>